<feature type="non-terminal residue" evidence="1">
    <location>
        <position position="1"/>
    </location>
</feature>
<evidence type="ECO:0000313" key="1">
    <source>
        <dbReference type="EMBL" id="RDX67204.1"/>
    </source>
</evidence>
<comment type="caution">
    <text evidence="1">The sequence shown here is derived from an EMBL/GenBank/DDBJ whole genome shotgun (WGS) entry which is preliminary data.</text>
</comment>
<accession>A0A371EMK6</accession>
<reference evidence="1" key="1">
    <citation type="submission" date="2018-05" db="EMBL/GenBank/DDBJ databases">
        <title>Draft genome of Mucuna pruriens seed.</title>
        <authorList>
            <person name="Nnadi N.E."/>
            <person name="Vos R."/>
            <person name="Hasami M.H."/>
            <person name="Devisetty U.K."/>
            <person name="Aguiy J.C."/>
        </authorList>
    </citation>
    <scope>NUCLEOTIDE SEQUENCE [LARGE SCALE GENOMIC DNA]</scope>
    <source>
        <strain evidence="1">JCA_2017</strain>
    </source>
</reference>
<dbReference type="EMBL" id="QJKJ01013100">
    <property type="protein sequence ID" value="RDX67204.1"/>
    <property type="molecule type" value="Genomic_DNA"/>
</dbReference>
<proteinExistence type="predicted"/>
<evidence type="ECO:0000313" key="2">
    <source>
        <dbReference type="Proteomes" id="UP000257109"/>
    </source>
</evidence>
<dbReference type="AlphaFoldDB" id="A0A371EMK6"/>
<name>A0A371EMK6_MUCPR</name>
<protein>
    <submittedName>
        <fullName evidence="1">Uncharacterized protein</fullName>
    </submittedName>
</protein>
<gene>
    <name evidence="1" type="ORF">CR513_53945</name>
</gene>
<sequence>MFDWSQPIHDHVIEMSTMAAKLKSKGMKVNYNTPKENWNFQEIKAMLIHEEGETKESEG</sequence>
<keyword evidence="2" id="KW-1185">Reference proteome</keyword>
<organism evidence="1 2">
    <name type="scientific">Mucuna pruriens</name>
    <name type="common">Velvet bean</name>
    <name type="synonym">Dolichos pruriens</name>
    <dbReference type="NCBI Taxonomy" id="157652"/>
    <lineage>
        <taxon>Eukaryota</taxon>
        <taxon>Viridiplantae</taxon>
        <taxon>Streptophyta</taxon>
        <taxon>Embryophyta</taxon>
        <taxon>Tracheophyta</taxon>
        <taxon>Spermatophyta</taxon>
        <taxon>Magnoliopsida</taxon>
        <taxon>eudicotyledons</taxon>
        <taxon>Gunneridae</taxon>
        <taxon>Pentapetalae</taxon>
        <taxon>rosids</taxon>
        <taxon>fabids</taxon>
        <taxon>Fabales</taxon>
        <taxon>Fabaceae</taxon>
        <taxon>Papilionoideae</taxon>
        <taxon>50 kb inversion clade</taxon>
        <taxon>NPAAA clade</taxon>
        <taxon>indigoferoid/millettioid clade</taxon>
        <taxon>Phaseoleae</taxon>
        <taxon>Mucuna</taxon>
    </lineage>
</organism>
<dbReference type="Proteomes" id="UP000257109">
    <property type="component" value="Unassembled WGS sequence"/>
</dbReference>